<dbReference type="Proteomes" id="UP001178507">
    <property type="component" value="Unassembled WGS sequence"/>
</dbReference>
<reference evidence="6" key="1">
    <citation type="submission" date="2023-08" db="EMBL/GenBank/DDBJ databases">
        <authorList>
            <person name="Chen Y."/>
            <person name="Shah S."/>
            <person name="Dougan E. K."/>
            <person name="Thang M."/>
            <person name="Chan C."/>
        </authorList>
    </citation>
    <scope>NUCLEOTIDE SEQUENCE</scope>
</reference>
<dbReference type="GO" id="GO:0016829">
    <property type="term" value="F:lyase activity"/>
    <property type="evidence" value="ECO:0007669"/>
    <property type="project" value="UniProtKB-KW"/>
</dbReference>
<evidence type="ECO:0000313" key="6">
    <source>
        <dbReference type="EMBL" id="CAJ1406845.1"/>
    </source>
</evidence>
<dbReference type="Pfam" id="PF01081">
    <property type="entry name" value="Aldolase"/>
    <property type="match status" value="1"/>
</dbReference>
<gene>
    <name evidence="6" type="ORF">EVOR1521_LOCUS28699</name>
</gene>
<dbReference type="InterPro" id="IPR000887">
    <property type="entry name" value="Aldlse_KDPG_KHG"/>
</dbReference>
<dbReference type="CDD" id="cd00452">
    <property type="entry name" value="KDPG_aldolase"/>
    <property type="match status" value="1"/>
</dbReference>
<dbReference type="PANTHER" id="PTHR30246:SF1">
    <property type="entry name" value="2-DEHYDRO-3-DEOXY-6-PHOSPHOGALACTONATE ALDOLASE-RELATED"/>
    <property type="match status" value="1"/>
</dbReference>
<evidence type="ECO:0000256" key="3">
    <source>
        <dbReference type="ARBA" id="ARBA00011233"/>
    </source>
</evidence>
<evidence type="ECO:0000256" key="2">
    <source>
        <dbReference type="ARBA" id="ARBA00006906"/>
    </source>
</evidence>
<sequence>MTEADVQTRWADALGACPLVAILRGVEPAEAVAVGRALLEAGVTILEVPLNSPEALKSIRSLVQHLPASTVVGAGTVLHPKEVEDVKAAGGILIVSPNMDEAVIKKTKELGLVSAPGVCTPTEAFSALKCGADALKAFPGEMLPPKIIKAWRAVLPKSACVLAVGGVNVDNMKAYLEAGANGFGVGTALFSPGDSAEVCRQKADTMLSAFQDLSAGSSTKRQKT</sequence>
<keyword evidence="5" id="KW-0119">Carbohydrate metabolism</keyword>
<dbReference type="PANTHER" id="PTHR30246">
    <property type="entry name" value="2-KETO-3-DEOXY-6-PHOSPHOGLUCONATE ALDOLASE"/>
    <property type="match status" value="1"/>
</dbReference>
<dbReference type="InterPro" id="IPR013785">
    <property type="entry name" value="Aldolase_TIM"/>
</dbReference>
<proteinExistence type="inferred from homology"/>
<accession>A0AA36JJY2</accession>
<evidence type="ECO:0000313" key="7">
    <source>
        <dbReference type="Proteomes" id="UP001178507"/>
    </source>
</evidence>
<evidence type="ECO:0000256" key="1">
    <source>
        <dbReference type="ARBA" id="ARBA00004761"/>
    </source>
</evidence>
<dbReference type="Gene3D" id="3.20.20.70">
    <property type="entry name" value="Aldolase class I"/>
    <property type="match status" value="1"/>
</dbReference>
<keyword evidence="7" id="KW-1185">Reference proteome</keyword>
<comment type="subunit">
    <text evidence="3">Homotrimer.</text>
</comment>
<name>A0AA36JJY2_9DINO</name>
<comment type="pathway">
    <text evidence="1">Carbohydrate acid metabolism.</text>
</comment>
<evidence type="ECO:0008006" key="8">
    <source>
        <dbReference type="Google" id="ProtNLM"/>
    </source>
</evidence>
<comment type="caution">
    <text evidence="6">The sequence shown here is derived from an EMBL/GenBank/DDBJ whole genome shotgun (WGS) entry which is preliminary data.</text>
</comment>
<keyword evidence="4" id="KW-0456">Lyase</keyword>
<protein>
    <recommendedName>
        <fullName evidence="8">2-dehydro-3-deoxy-6-phosphogalactonate aldolase</fullName>
    </recommendedName>
</protein>
<evidence type="ECO:0000256" key="4">
    <source>
        <dbReference type="ARBA" id="ARBA00023239"/>
    </source>
</evidence>
<evidence type="ECO:0000256" key="5">
    <source>
        <dbReference type="ARBA" id="ARBA00023277"/>
    </source>
</evidence>
<dbReference type="NCBIfam" id="NF006600">
    <property type="entry name" value="PRK09140.1"/>
    <property type="match status" value="1"/>
</dbReference>
<organism evidence="6 7">
    <name type="scientific">Effrenium voratum</name>
    <dbReference type="NCBI Taxonomy" id="2562239"/>
    <lineage>
        <taxon>Eukaryota</taxon>
        <taxon>Sar</taxon>
        <taxon>Alveolata</taxon>
        <taxon>Dinophyceae</taxon>
        <taxon>Suessiales</taxon>
        <taxon>Symbiodiniaceae</taxon>
        <taxon>Effrenium</taxon>
    </lineage>
</organism>
<dbReference type="EMBL" id="CAUJNA010003649">
    <property type="protein sequence ID" value="CAJ1406845.1"/>
    <property type="molecule type" value="Genomic_DNA"/>
</dbReference>
<dbReference type="AlphaFoldDB" id="A0AA36JJY2"/>
<comment type="similarity">
    <text evidence="2">Belongs to the KHG/KDPG aldolase family.</text>
</comment>
<dbReference type="SUPFAM" id="SSF51569">
    <property type="entry name" value="Aldolase"/>
    <property type="match status" value="1"/>
</dbReference>